<organism evidence="1">
    <name type="scientific">marine metagenome</name>
    <dbReference type="NCBI Taxonomy" id="408172"/>
    <lineage>
        <taxon>unclassified sequences</taxon>
        <taxon>metagenomes</taxon>
        <taxon>ecological metagenomes</taxon>
    </lineage>
</organism>
<gene>
    <name evidence="1" type="ORF">METZ01_LOCUS164692</name>
</gene>
<dbReference type="EMBL" id="UINC01029322">
    <property type="protein sequence ID" value="SVB11838.1"/>
    <property type="molecule type" value="Genomic_DNA"/>
</dbReference>
<feature type="non-terminal residue" evidence="1">
    <location>
        <position position="60"/>
    </location>
</feature>
<proteinExistence type="predicted"/>
<reference evidence="1" key="1">
    <citation type="submission" date="2018-05" db="EMBL/GenBank/DDBJ databases">
        <authorList>
            <person name="Lanie J.A."/>
            <person name="Ng W.-L."/>
            <person name="Kazmierczak K.M."/>
            <person name="Andrzejewski T.M."/>
            <person name="Davidsen T.M."/>
            <person name="Wayne K.J."/>
            <person name="Tettelin H."/>
            <person name="Glass J.I."/>
            <person name="Rusch D."/>
            <person name="Podicherti R."/>
            <person name="Tsui H.-C.T."/>
            <person name="Winkler M.E."/>
        </authorList>
    </citation>
    <scope>NUCLEOTIDE SEQUENCE</scope>
</reference>
<accession>A0A382BDI7</accession>
<dbReference type="AlphaFoldDB" id="A0A382BDI7"/>
<protein>
    <submittedName>
        <fullName evidence="1">Uncharacterized protein</fullName>
    </submittedName>
</protein>
<name>A0A382BDI7_9ZZZZ</name>
<feature type="non-terminal residue" evidence="1">
    <location>
        <position position="1"/>
    </location>
</feature>
<evidence type="ECO:0000313" key="1">
    <source>
        <dbReference type="EMBL" id="SVB11838.1"/>
    </source>
</evidence>
<sequence length="60" mass="6598">VEGKNLATPEGVINDVSVHMEGLNVFNKDTSINLEIISARDDTLIIVSLPNDIHNIFQHS</sequence>